<proteinExistence type="predicted"/>
<protein>
    <submittedName>
        <fullName evidence="1">Uncharacterized protein</fullName>
    </submittedName>
</protein>
<evidence type="ECO:0000313" key="1">
    <source>
        <dbReference type="EMBL" id="MBX45428.1"/>
    </source>
</evidence>
<dbReference type="AlphaFoldDB" id="A0A2P2NSE8"/>
<name>A0A2P2NSE8_RHIMU</name>
<organism evidence="1">
    <name type="scientific">Rhizophora mucronata</name>
    <name type="common">Asiatic mangrove</name>
    <dbReference type="NCBI Taxonomy" id="61149"/>
    <lineage>
        <taxon>Eukaryota</taxon>
        <taxon>Viridiplantae</taxon>
        <taxon>Streptophyta</taxon>
        <taxon>Embryophyta</taxon>
        <taxon>Tracheophyta</taxon>
        <taxon>Spermatophyta</taxon>
        <taxon>Magnoliopsida</taxon>
        <taxon>eudicotyledons</taxon>
        <taxon>Gunneridae</taxon>
        <taxon>Pentapetalae</taxon>
        <taxon>rosids</taxon>
        <taxon>fabids</taxon>
        <taxon>Malpighiales</taxon>
        <taxon>Rhizophoraceae</taxon>
        <taxon>Rhizophora</taxon>
    </lineage>
</organism>
<reference evidence="1" key="1">
    <citation type="submission" date="2018-02" db="EMBL/GenBank/DDBJ databases">
        <title>Rhizophora mucronata_Transcriptome.</title>
        <authorList>
            <person name="Meera S.P."/>
            <person name="Sreeshan A."/>
            <person name="Augustine A."/>
        </authorList>
    </citation>
    <scope>NUCLEOTIDE SEQUENCE</scope>
    <source>
        <tissue evidence="1">Leaf</tissue>
    </source>
</reference>
<dbReference type="EMBL" id="GGEC01064944">
    <property type="protein sequence ID" value="MBX45428.1"/>
    <property type="molecule type" value="Transcribed_RNA"/>
</dbReference>
<sequence>MLSLLCNFQRVGEKYKFDRPTFQILSI</sequence>
<accession>A0A2P2NSE8</accession>